<evidence type="ECO:0000256" key="1">
    <source>
        <dbReference type="SAM" id="Phobius"/>
    </source>
</evidence>
<feature type="transmembrane region" description="Helical" evidence="1">
    <location>
        <begin position="85"/>
        <end position="110"/>
    </location>
</feature>
<protein>
    <submittedName>
        <fullName evidence="2">Uncharacterized protein</fullName>
    </submittedName>
</protein>
<dbReference type="EMBL" id="BARV01010214">
    <property type="protein sequence ID" value="GAI09452.1"/>
    <property type="molecule type" value="Genomic_DNA"/>
</dbReference>
<keyword evidence="1" id="KW-0472">Membrane</keyword>
<comment type="caution">
    <text evidence="2">The sequence shown here is derived from an EMBL/GenBank/DDBJ whole genome shotgun (WGS) entry which is preliminary data.</text>
</comment>
<feature type="transmembrane region" description="Helical" evidence="1">
    <location>
        <begin position="52"/>
        <end position="73"/>
    </location>
</feature>
<proteinExistence type="predicted"/>
<dbReference type="AlphaFoldDB" id="X1KQW1"/>
<organism evidence="2">
    <name type="scientific">marine sediment metagenome</name>
    <dbReference type="NCBI Taxonomy" id="412755"/>
    <lineage>
        <taxon>unclassified sequences</taxon>
        <taxon>metagenomes</taxon>
        <taxon>ecological metagenomes</taxon>
    </lineage>
</organism>
<keyword evidence="1" id="KW-0812">Transmembrane</keyword>
<sequence length="144" mass="16093">GNNTYFQENNKNLKRPTKFVSAIACIIIALGFYLNFLLLIIYSLSKLEPPMLIFNIISMIDIVELHAMVIPLTPEWSNLTQIEQMILLIIGIVSMAGFFSFIYGTILITGQGFYNRHKGVKITVTSVIILFILGVSPGISLLII</sequence>
<feature type="transmembrane region" description="Helical" evidence="1">
    <location>
        <begin position="122"/>
        <end position="143"/>
    </location>
</feature>
<evidence type="ECO:0000313" key="2">
    <source>
        <dbReference type="EMBL" id="GAI09452.1"/>
    </source>
</evidence>
<feature type="transmembrane region" description="Helical" evidence="1">
    <location>
        <begin position="20"/>
        <end position="40"/>
    </location>
</feature>
<accession>X1KQW1</accession>
<gene>
    <name evidence="2" type="ORF">S06H3_19853</name>
</gene>
<keyword evidence="1" id="KW-1133">Transmembrane helix</keyword>
<name>X1KQW1_9ZZZZ</name>
<reference evidence="2" key="1">
    <citation type="journal article" date="2014" name="Front. Microbiol.">
        <title>High frequency of phylogenetically diverse reductive dehalogenase-homologous genes in deep subseafloor sedimentary metagenomes.</title>
        <authorList>
            <person name="Kawai M."/>
            <person name="Futagami T."/>
            <person name="Toyoda A."/>
            <person name="Takaki Y."/>
            <person name="Nishi S."/>
            <person name="Hori S."/>
            <person name="Arai W."/>
            <person name="Tsubouchi T."/>
            <person name="Morono Y."/>
            <person name="Uchiyama I."/>
            <person name="Ito T."/>
            <person name="Fujiyama A."/>
            <person name="Inagaki F."/>
            <person name="Takami H."/>
        </authorList>
    </citation>
    <scope>NUCLEOTIDE SEQUENCE</scope>
    <source>
        <strain evidence="2">Expedition CK06-06</strain>
    </source>
</reference>
<feature type="non-terminal residue" evidence="2">
    <location>
        <position position="1"/>
    </location>
</feature>